<name>Q58MB5_BPPRM</name>
<reference evidence="2 4" key="1">
    <citation type="journal article" date="2005" name="PLoS Biol.">
        <title>Three Prochlorococcus cyanophage genomes: signature features and ecological interpretations.</title>
        <authorList>
            <person name="Sullivan M.B."/>
            <person name="Coleman M.L."/>
            <person name="Weigele P."/>
            <person name="Rohwer F."/>
            <person name="Chisholm S.W."/>
        </authorList>
    </citation>
    <scope>NUCLEOTIDE SEQUENCE</scope>
</reference>
<sequence>MNAQGVGGVSATANPIANSSGSVTNQAIQVLQGPYITNTYGGGVQCQGSTFNLTPYVQYADSRKWPWEDYYDEPQYNTTDATGKMVPTYVTVKNYPWEEWYDDRTYVSDGTDGNTIGEVIRWFPDGSDISIIQDIDSPNGVPDVVDSGGKMEPSWFKPVRTDMRANQSFNVGLSGTLSLPLNRKFQRQCHEAAANQNAMAAQLVANKRLDFEIARLKNCGELKKQGIMFHPNSPYFSVCADVVVTAPGGKIIPHEHQIPQPQWTNPNTNTSTSSELSEVPSPPDSDLVEQEVVPVQKEPSPSSPLSYLPWLKPSSQQVLSPSKANPLGVLQVGQSWSQPQQ</sequence>
<feature type="compositionally biased region" description="Low complexity" evidence="1">
    <location>
        <begin position="290"/>
        <end position="308"/>
    </location>
</feature>
<gene>
    <name evidence="3" type="ORF">PCMG_00243</name>
    <name evidence="2" type="ORF">PSSM2_240</name>
</gene>
<keyword evidence="4" id="KW-1185">Reference proteome</keyword>
<dbReference type="KEGG" id="vg:3294281"/>
<feature type="region of interest" description="Disordered" evidence="1">
    <location>
        <begin position="253"/>
        <end position="308"/>
    </location>
</feature>
<dbReference type="Proteomes" id="UP000013923">
    <property type="component" value="Genome"/>
</dbReference>
<accession>Q58MB5</accession>
<proteinExistence type="predicted"/>
<protein>
    <submittedName>
        <fullName evidence="3">Gp165</fullName>
    </submittedName>
</protein>
<reference evidence="2 4" key="3">
    <citation type="journal article" date="2010" name="Environ. Microbiol.">
        <title>Genomic analysis of oceanic cyanobacterial myoviruses compared with T4-like myoviruses from diverse hosts and environments.</title>
        <authorList>
            <person name="Sullivan M.B."/>
            <person name="Huang K.H."/>
            <person name="Ignacio-Espinoza J.C."/>
            <person name="Berlin A.M."/>
            <person name="Kelly L."/>
            <person name="Weigele P.R."/>
            <person name="DeFrancesco A.S."/>
            <person name="Kern S.E."/>
            <person name="Thompson L.R."/>
            <person name="Young S."/>
            <person name="Yandava C."/>
            <person name="Fu R."/>
            <person name="Krastins B."/>
            <person name="Chase M."/>
            <person name="Sarracino D."/>
            <person name="Osburne M.S."/>
            <person name="Henn M.R."/>
            <person name="Chisholm S.W."/>
        </authorList>
    </citation>
    <scope>NUCLEOTIDE SEQUENCE [LARGE SCALE GENOMIC DNA]</scope>
</reference>
<evidence type="ECO:0000313" key="3">
    <source>
        <dbReference type="EMBL" id="ACY76119.1"/>
    </source>
</evidence>
<dbReference type="EMBL" id="AY939844">
    <property type="protein sequence ID" value="AAX44617.1"/>
    <property type="molecule type" value="Genomic_DNA"/>
</dbReference>
<dbReference type="OrthoDB" id="11363at10239"/>
<organism evidence="2 4">
    <name type="scientific">Prochlorococcus phage P-SSM2</name>
    <dbReference type="NCBI Taxonomy" id="268746"/>
    <lineage>
        <taxon>Viruses</taxon>
        <taxon>Duplodnaviria</taxon>
        <taxon>Heunggongvirae</taxon>
        <taxon>Uroviricota</taxon>
        <taxon>Caudoviricetes</taxon>
        <taxon>Pantevenvirales</taxon>
        <taxon>Kyanoviridae</taxon>
        <taxon>Salacisavirus</taxon>
        <taxon>Salacisavirus pssm2</taxon>
    </lineage>
</organism>
<evidence type="ECO:0000313" key="5">
    <source>
        <dbReference type="Proteomes" id="UP000013923"/>
    </source>
</evidence>
<dbReference type="GeneID" id="3294281"/>
<evidence type="ECO:0000256" key="1">
    <source>
        <dbReference type="SAM" id="MobiDB-lite"/>
    </source>
</evidence>
<evidence type="ECO:0000313" key="4">
    <source>
        <dbReference type="Proteomes" id="UP000000991"/>
    </source>
</evidence>
<feature type="compositionally biased region" description="Low complexity" evidence="1">
    <location>
        <begin position="258"/>
        <end position="274"/>
    </location>
</feature>
<dbReference type="Proteomes" id="UP000000991">
    <property type="component" value="Segment"/>
</dbReference>
<evidence type="ECO:0000313" key="2">
    <source>
        <dbReference type="EMBL" id="AAX44617.1"/>
    </source>
</evidence>
<dbReference type="EMBL" id="GU071092">
    <property type="protein sequence ID" value="ACY76119.1"/>
    <property type="molecule type" value="Genomic_DNA"/>
</dbReference>
<organismHost>
    <name type="scientific">Prochlorococcus</name>
    <dbReference type="NCBI Taxonomy" id="1218"/>
</organismHost>
<dbReference type="RefSeq" id="YP_214471.1">
    <property type="nucleotide sequence ID" value="NC_006883.2"/>
</dbReference>
<reference evidence="3 5" key="2">
    <citation type="submission" date="2009-10" db="EMBL/GenBank/DDBJ databases">
        <title>The Genome Sequence of Prochlorococcus phage P-SSM2.</title>
        <authorList>
            <consortium name="The Broad Institute Genome Sequencing Platform"/>
            <person name="Henn M.R."/>
            <person name="Sullivan M.S."/>
            <person name="Osburne M.S."/>
            <person name="Levin J."/>
            <person name="Malboeuf C."/>
            <person name="Casali M."/>
            <person name="Russ C."/>
            <person name="Lennon N."/>
            <person name="Chapman S.B."/>
            <person name="Erlich R."/>
            <person name="Young S.K."/>
            <person name="Koehrsen M."/>
            <person name="Yandava C."/>
            <person name="Zeng Q."/>
            <person name="Alvarado L."/>
            <person name="Anderson S."/>
            <person name="Berlin A."/>
            <person name="Borenstein D."/>
            <person name="Chen Z."/>
            <person name="Engels R."/>
            <person name="Freedman E."/>
            <person name="Gellesch M."/>
            <person name="Goldberg J."/>
            <person name="Green L."/>
            <person name="Griggs A."/>
            <person name="Gujja S."/>
            <person name="Heilman E.R."/>
            <person name="Heiman D."/>
            <person name="Hepburn T."/>
            <person name="Howarth C."/>
            <person name="Jen D."/>
            <person name="Larson L."/>
            <person name="Lewis B."/>
            <person name="Mehta T."/>
            <person name="Park D."/>
            <person name="Pearson M."/>
            <person name="Richards J."/>
            <person name="Rizzolo K."/>
            <person name="Roberts A."/>
            <person name="Ryan E."/>
            <person name="Saif S."/>
            <person name="Shea T."/>
            <person name="Shenoy N."/>
            <person name="Sisk P."/>
            <person name="Stolte C."/>
            <person name="Sykes S."/>
            <person name="Walk T."/>
            <person name="White J."/>
            <person name="Yu Q."/>
            <person name="Coleman M.L."/>
            <person name="Huang K.H."/>
            <person name="Weigele P.R."/>
            <person name="DeFrancesco A.S."/>
            <person name="Kern S.E."/>
            <person name="Thompson L.R."/>
            <person name="Fu R."/>
            <person name="Hombeck B."/>
            <person name="Chisholm S.W."/>
            <person name="Haas B."/>
            <person name="Nusbaum C."/>
            <person name="Birren B."/>
        </authorList>
    </citation>
    <scope>NUCLEOTIDE SEQUENCE [LARGE SCALE GENOMIC DNA]</scope>
    <source>
        <strain evidence="3">P-SSM2</strain>
    </source>
</reference>